<accession>A0A1X6NJ42</accession>
<feature type="region of interest" description="Disordered" evidence="1">
    <location>
        <begin position="1"/>
        <end position="48"/>
    </location>
</feature>
<dbReference type="EMBL" id="KV920251">
    <property type="protein sequence ID" value="OSX68641.1"/>
    <property type="molecule type" value="Genomic_DNA"/>
</dbReference>
<feature type="non-terminal residue" evidence="2">
    <location>
        <position position="207"/>
    </location>
</feature>
<name>A0A1X6NJ42_PORUM</name>
<feature type="compositionally biased region" description="Basic residues" evidence="1">
    <location>
        <begin position="17"/>
        <end position="37"/>
    </location>
</feature>
<proteinExistence type="predicted"/>
<evidence type="ECO:0000313" key="3">
    <source>
        <dbReference type="Proteomes" id="UP000218209"/>
    </source>
</evidence>
<sequence length="207" mass="23295">GDHLFERTVGGGDTRGFARRRRRRRATRRRRRPRRRLPAPPDDSPWIRRPALPPSGFRRLCLPPVRRCLTRIGVCQRARVGRFYGGRGRLFVRGRRCSARHAAAVCYPPCCRIVFLAPFACAHLPARWVGPPPDDVFVARRPCMPTAGFAPTPHGHMRCHAAYARPRRAATLRRALPTWPRRAGAAASGRRSIEATVRIPAPPQADA</sequence>
<reference evidence="2 3" key="1">
    <citation type="submission" date="2017-03" db="EMBL/GenBank/DDBJ databases">
        <title>WGS assembly of Porphyra umbilicalis.</title>
        <authorList>
            <person name="Brawley S.H."/>
            <person name="Blouin N.A."/>
            <person name="Ficko-Blean E."/>
            <person name="Wheeler G.L."/>
            <person name="Lohr M."/>
            <person name="Goodson H.V."/>
            <person name="Jenkins J.W."/>
            <person name="Blaby-Haas C.E."/>
            <person name="Helliwell K.E."/>
            <person name="Chan C."/>
            <person name="Marriage T."/>
            <person name="Bhattacharya D."/>
            <person name="Klein A.S."/>
            <person name="Badis Y."/>
            <person name="Brodie J."/>
            <person name="Cao Y."/>
            <person name="Collen J."/>
            <person name="Dittami S.M."/>
            <person name="Gachon C.M."/>
            <person name="Green B.R."/>
            <person name="Karpowicz S."/>
            <person name="Kim J.W."/>
            <person name="Kudahl U."/>
            <person name="Lin S."/>
            <person name="Michel G."/>
            <person name="Mittag M."/>
            <person name="Olson B.J."/>
            <person name="Pangilinan J."/>
            <person name="Peng Y."/>
            <person name="Qiu H."/>
            <person name="Shu S."/>
            <person name="Singer J.T."/>
            <person name="Smith A.G."/>
            <person name="Sprecher B.N."/>
            <person name="Wagner V."/>
            <person name="Wang W."/>
            <person name="Wang Z.-Y."/>
            <person name="Yan J."/>
            <person name="Yarish C."/>
            <person name="Zoeuner-Riek S."/>
            <person name="Zhuang Y."/>
            <person name="Zou Y."/>
            <person name="Lindquist E.A."/>
            <person name="Grimwood J."/>
            <person name="Barry K."/>
            <person name="Rokhsar D.S."/>
            <person name="Schmutz J."/>
            <person name="Stiller J.W."/>
            <person name="Grossman A.R."/>
            <person name="Prochnik S.E."/>
        </authorList>
    </citation>
    <scope>NUCLEOTIDE SEQUENCE [LARGE SCALE GENOMIC DNA]</scope>
    <source>
        <strain evidence="2">4086291</strain>
    </source>
</reference>
<feature type="non-terminal residue" evidence="2">
    <location>
        <position position="1"/>
    </location>
</feature>
<dbReference type="Proteomes" id="UP000218209">
    <property type="component" value="Unassembled WGS sequence"/>
</dbReference>
<gene>
    <name evidence="2" type="ORF">BU14_2448s0001</name>
</gene>
<evidence type="ECO:0000313" key="2">
    <source>
        <dbReference type="EMBL" id="OSX68641.1"/>
    </source>
</evidence>
<evidence type="ECO:0000256" key="1">
    <source>
        <dbReference type="SAM" id="MobiDB-lite"/>
    </source>
</evidence>
<dbReference type="AlphaFoldDB" id="A0A1X6NJ42"/>
<protein>
    <submittedName>
        <fullName evidence="2">Uncharacterized protein</fullName>
    </submittedName>
</protein>
<keyword evidence="3" id="KW-1185">Reference proteome</keyword>
<organism evidence="2 3">
    <name type="scientific">Porphyra umbilicalis</name>
    <name type="common">Purple laver</name>
    <name type="synonym">Red alga</name>
    <dbReference type="NCBI Taxonomy" id="2786"/>
    <lineage>
        <taxon>Eukaryota</taxon>
        <taxon>Rhodophyta</taxon>
        <taxon>Bangiophyceae</taxon>
        <taxon>Bangiales</taxon>
        <taxon>Bangiaceae</taxon>
        <taxon>Porphyra</taxon>
    </lineage>
</organism>